<evidence type="ECO:0000313" key="2">
    <source>
        <dbReference type="EMBL" id="MFM9649957.1"/>
    </source>
</evidence>
<gene>
    <name evidence="2" type="ORF">ACKI1S_27890</name>
</gene>
<dbReference type="InterPro" id="IPR009350">
    <property type="entry name" value="Phage_tail_T"/>
</dbReference>
<accession>A0ABW9IPG2</accession>
<sequence length="81" mass="8738">MAYEKVTGPLDSRLRTDIAAGIVAATVANSQGPKRKVKPSDFIPVWFKRRKSAKEIWQDVLKANAALGGSVVSRDPTQEGG</sequence>
<evidence type="ECO:0000313" key="3">
    <source>
        <dbReference type="Proteomes" id="UP001631993"/>
    </source>
</evidence>
<evidence type="ECO:0000259" key="1">
    <source>
        <dbReference type="Pfam" id="PF06223"/>
    </source>
</evidence>
<name>A0ABW9IPG2_STRGJ</name>
<dbReference type="Pfam" id="PF06223">
    <property type="entry name" value="Phage_tail_T"/>
    <property type="match status" value="1"/>
</dbReference>
<keyword evidence="3" id="KW-1185">Reference proteome</keyword>
<comment type="caution">
    <text evidence="2">The sequence shown here is derived from an EMBL/GenBank/DDBJ whole genome shotgun (WGS) entry which is preliminary data.</text>
</comment>
<proteinExistence type="predicted"/>
<organism evidence="2 3">
    <name type="scientific">Streptomyces galilaeus</name>
    <dbReference type="NCBI Taxonomy" id="33899"/>
    <lineage>
        <taxon>Bacteria</taxon>
        <taxon>Bacillati</taxon>
        <taxon>Actinomycetota</taxon>
        <taxon>Actinomycetes</taxon>
        <taxon>Kitasatosporales</taxon>
        <taxon>Streptomycetaceae</taxon>
        <taxon>Streptomyces</taxon>
    </lineage>
</organism>
<feature type="domain" description="Minor tail T" evidence="1">
    <location>
        <begin position="1"/>
        <end position="69"/>
    </location>
</feature>
<protein>
    <recommendedName>
        <fullName evidence="1">Minor tail T domain-containing protein</fullName>
    </recommendedName>
</protein>
<reference evidence="2 3" key="1">
    <citation type="submission" date="2024-12" db="EMBL/GenBank/DDBJ databases">
        <title>Forecasting of Potato common scab and diversities of Pathogenic streptomyces spp. in china.</title>
        <authorList>
            <person name="Handique U."/>
            <person name="Wu J."/>
        </authorList>
    </citation>
    <scope>NUCLEOTIDE SEQUENCE [LARGE SCALE GENOMIC DNA]</scope>
    <source>
        <strain evidence="2 3">ZRIMU1585</strain>
    </source>
</reference>
<dbReference type="RefSeq" id="WP_409096806.1">
    <property type="nucleotide sequence ID" value="NZ_JBJVND010000008.1"/>
</dbReference>
<dbReference type="Proteomes" id="UP001631993">
    <property type="component" value="Unassembled WGS sequence"/>
</dbReference>
<dbReference type="EMBL" id="JBJVNE010000014">
    <property type="protein sequence ID" value="MFM9649957.1"/>
    <property type="molecule type" value="Genomic_DNA"/>
</dbReference>